<dbReference type="InterPro" id="IPR051681">
    <property type="entry name" value="Ser/Thr_Kinases-Pseudokinases"/>
</dbReference>
<evidence type="ECO:0000256" key="6">
    <source>
        <dbReference type="PROSITE-ProRule" id="PRU10141"/>
    </source>
</evidence>
<dbReference type="SUPFAM" id="SSF56112">
    <property type="entry name" value="Protein kinase-like (PK-like)"/>
    <property type="match status" value="1"/>
</dbReference>
<dbReference type="InterPro" id="IPR008271">
    <property type="entry name" value="Ser/Thr_kinase_AS"/>
</dbReference>
<keyword evidence="3 6" id="KW-0547">Nucleotide-binding</keyword>
<reference evidence="10 11" key="1">
    <citation type="submission" date="2018-04" db="EMBL/GenBank/DDBJ databases">
        <authorList>
            <person name="Zhang X."/>
            <person name="Yuan J."/>
            <person name="Li F."/>
            <person name="Xiang J."/>
        </authorList>
    </citation>
    <scope>NUCLEOTIDE SEQUENCE [LARGE SCALE GENOMIC DNA]</scope>
    <source>
        <tissue evidence="10">Muscle</tissue>
    </source>
</reference>
<comment type="caution">
    <text evidence="10">The sequence shown here is derived from an EMBL/GenBank/DDBJ whole genome shotgun (WGS) entry which is preliminary data.</text>
</comment>
<dbReference type="Proteomes" id="UP000283509">
    <property type="component" value="Unassembled WGS sequence"/>
</dbReference>
<keyword evidence="5 6" id="KW-0067">ATP-binding</keyword>
<dbReference type="InterPro" id="IPR000719">
    <property type="entry name" value="Prot_kinase_dom"/>
</dbReference>
<dbReference type="EMBL" id="QCYY01002887">
    <property type="protein sequence ID" value="ROT66778.1"/>
    <property type="molecule type" value="Genomic_DNA"/>
</dbReference>
<feature type="compositionally biased region" description="Basic and acidic residues" evidence="8">
    <location>
        <begin position="400"/>
        <end position="519"/>
    </location>
</feature>
<dbReference type="STRING" id="6689.A0A3R7M485"/>
<reference evidence="10 11" key="2">
    <citation type="submission" date="2019-01" db="EMBL/GenBank/DDBJ databases">
        <title>The decoding of complex shrimp genome reveals the adaptation for benthos swimmer, frequently molting mechanism and breeding impact on genome.</title>
        <authorList>
            <person name="Sun Y."/>
            <person name="Gao Y."/>
            <person name="Yu Y."/>
        </authorList>
    </citation>
    <scope>NUCLEOTIDE SEQUENCE [LARGE SCALE GENOMIC DNA]</scope>
    <source>
        <tissue evidence="10">Muscle</tissue>
    </source>
</reference>
<feature type="compositionally biased region" description="Basic and acidic residues" evidence="8">
    <location>
        <begin position="526"/>
        <end position="557"/>
    </location>
</feature>
<feature type="domain" description="Protein kinase" evidence="9">
    <location>
        <begin position="53"/>
        <end position="350"/>
    </location>
</feature>
<proteinExistence type="predicted"/>
<keyword evidence="7" id="KW-0175">Coiled coil</keyword>
<protein>
    <recommendedName>
        <fullName evidence="9">Protein kinase domain-containing protein</fullName>
    </recommendedName>
</protein>
<dbReference type="PROSITE" id="PS50011">
    <property type="entry name" value="PROTEIN_KINASE_DOM"/>
    <property type="match status" value="1"/>
</dbReference>
<evidence type="ECO:0000256" key="4">
    <source>
        <dbReference type="ARBA" id="ARBA00022777"/>
    </source>
</evidence>
<evidence type="ECO:0000256" key="8">
    <source>
        <dbReference type="SAM" id="MobiDB-lite"/>
    </source>
</evidence>
<dbReference type="Pfam" id="PF07714">
    <property type="entry name" value="PK_Tyr_Ser-Thr"/>
    <property type="match status" value="1"/>
</dbReference>
<evidence type="ECO:0000256" key="7">
    <source>
        <dbReference type="SAM" id="Coils"/>
    </source>
</evidence>
<dbReference type="AlphaFoldDB" id="A0A3R7M485"/>
<organism evidence="10 11">
    <name type="scientific">Penaeus vannamei</name>
    <name type="common">Whiteleg shrimp</name>
    <name type="synonym">Litopenaeus vannamei</name>
    <dbReference type="NCBI Taxonomy" id="6689"/>
    <lineage>
        <taxon>Eukaryota</taxon>
        <taxon>Metazoa</taxon>
        <taxon>Ecdysozoa</taxon>
        <taxon>Arthropoda</taxon>
        <taxon>Crustacea</taxon>
        <taxon>Multicrustacea</taxon>
        <taxon>Malacostraca</taxon>
        <taxon>Eumalacostraca</taxon>
        <taxon>Eucarida</taxon>
        <taxon>Decapoda</taxon>
        <taxon>Dendrobranchiata</taxon>
        <taxon>Penaeoidea</taxon>
        <taxon>Penaeidae</taxon>
        <taxon>Penaeus</taxon>
    </lineage>
</organism>
<keyword evidence="1" id="KW-0723">Serine/threonine-protein kinase</keyword>
<feature type="compositionally biased region" description="Basic and acidic residues" evidence="8">
    <location>
        <begin position="614"/>
        <end position="637"/>
    </location>
</feature>
<evidence type="ECO:0000313" key="10">
    <source>
        <dbReference type="EMBL" id="ROT66778.1"/>
    </source>
</evidence>
<dbReference type="InterPro" id="IPR001245">
    <property type="entry name" value="Ser-Thr/Tyr_kinase_cat_dom"/>
</dbReference>
<accession>A0A3R7M485</accession>
<evidence type="ECO:0000256" key="3">
    <source>
        <dbReference type="ARBA" id="ARBA00022741"/>
    </source>
</evidence>
<keyword evidence="11" id="KW-1185">Reference proteome</keyword>
<feature type="compositionally biased region" description="Basic and acidic residues" evidence="8">
    <location>
        <begin position="579"/>
        <end position="595"/>
    </location>
</feature>
<evidence type="ECO:0000256" key="2">
    <source>
        <dbReference type="ARBA" id="ARBA00022679"/>
    </source>
</evidence>
<dbReference type="PROSITE" id="PS00108">
    <property type="entry name" value="PROTEIN_KINASE_ST"/>
    <property type="match status" value="1"/>
</dbReference>
<evidence type="ECO:0000256" key="5">
    <source>
        <dbReference type="ARBA" id="ARBA00022840"/>
    </source>
</evidence>
<dbReference type="GO" id="GO:0005524">
    <property type="term" value="F:ATP binding"/>
    <property type="evidence" value="ECO:0007669"/>
    <property type="project" value="UniProtKB-UniRule"/>
</dbReference>
<keyword evidence="2" id="KW-0808">Transferase</keyword>
<dbReference type="OrthoDB" id="4062651at2759"/>
<dbReference type="PANTHER" id="PTHR44329:SF288">
    <property type="entry name" value="MITOGEN-ACTIVATED PROTEIN KINASE KINASE KINASE 20"/>
    <property type="match status" value="1"/>
</dbReference>
<feature type="coiled-coil region" evidence="7">
    <location>
        <begin position="11"/>
        <end position="38"/>
    </location>
</feature>
<evidence type="ECO:0000259" key="9">
    <source>
        <dbReference type="PROSITE" id="PS50011"/>
    </source>
</evidence>
<dbReference type="GO" id="GO:0004674">
    <property type="term" value="F:protein serine/threonine kinase activity"/>
    <property type="evidence" value="ECO:0007669"/>
    <property type="project" value="UniProtKB-KW"/>
</dbReference>
<keyword evidence="4" id="KW-0418">Kinase</keyword>
<feature type="binding site" evidence="6">
    <location>
        <position position="80"/>
    </location>
    <ligand>
        <name>ATP</name>
        <dbReference type="ChEBI" id="CHEBI:30616"/>
    </ligand>
</feature>
<dbReference type="PANTHER" id="PTHR44329">
    <property type="entry name" value="SERINE/THREONINE-PROTEIN KINASE TNNI3K-RELATED"/>
    <property type="match status" value="1"/>
</dbReference>
<dbReference type="SMART" id="SM00220">
    <property type="entry name" value="S_TKc"/>
    <property type="match status" value="1"/>
</dbReference>
<dbReference type="PROSITE" id="PS00107">
    <property type="entry name" value="PROTEIN_KINASE_ATP"/>
    <property type="match status" value="1"/>
</dbReference>
<sequence>MSMTLSKRDLLTQMVSQTKQHRQQIRSLENELERLRSGDVLNKCEIASADVEWRPGDVVGEGSFSTVYRGHYCGTDVAVKELKFKLSQDDKNYFRSEAALLQQLHHPRVVLMMGVCTTAARPFMLLEYLAGGTLYNLIHNSPRDKLDHAAYFVVAKDVAQGMNYLHKHEPQVLHLDLKSMNVLLDSYYRAKIADFGFSILKRSRAGSPAQRGSIRGTPAWMAPELLTKGPCQAKCDIMETIESGGRPHLPVAGVSRELKELITSCWAQNPSLRPSFEEILGALDSAAVPTSWRGVLQNANIGPSLLADVGAARTIIGVVEESVELIRRQLQQQRAIRNSEMDNSPRDRHIPEALETMGLVTSDPARYRPARVRTAGGSGTWCRETKVGAGRPTRCPAPPRRSDRRSPEKERDRGSRERETRAKKDRGWNQGRDPRDRRQESRDRDGSKVRDGRERRDDRRSNRPRREPKQVVERSRNFKMSSRDRRAASLETSDERDRRSSSNERRFSSTDRHSELRREIRYKKPYNRERQLSGDKRARLRRQAESRERLADSRDSLGESPNESWTSLEGSSSGGSNHVLDEPEDPRLEKRDRRYSSSPRRRSPERRYSPSPRSPERRRSTDRHLEADFRHSPERWPRSSRSPQRRARARSPEARRAESGSRVGPLVVTSEQLLSQKQRLRPVRPAALSDLTHIPEHSLNDISLILKTAITKRRDAFDEALSGRDSYRSDDMDWSDWH</sequence>
<dbReference type="Gene3D" id="1.10.510.10">
    <property type="entry name" value="Transferase(Phosphotransferase) domain 1"/>
    <property type="match status" value="1"/>
</dbReference>
<dbReference type="InterPro" id="IPR017441">
    <property type="entry name" value="Protein_kinase_ATP_BS"/>
</dbReference>
<dbReference type="InterPro" id="IPR011009">
    <property type="entry name" value="Kinase-like_dom_sf"/>
</dbReference>
<feature type="compositionally biased region" description="Polar residues" evidence="8">
    <location>
        <begin position="559"/>
        <end position="576"/>
    </location>
</feature>
<dbReference type="GO" id="GO:0006950">
    <property type="term" value="P:response to stress"/>
    <property type="evidence" value="ECO:0007669"/>
    <property type="project" value="UniProtKB-ARBA"/>
</dbReference>
<feature type="region of interest" description="Disordered" evidence="8">
    <location>
        <begin position="365"/>
        <end position="664"/>
    </location>
</feature>
<gene>
    <name evidence="10" type="ORF">C7M84_015166</name>
</gene>
<name>A0A3R7M485_PENVA</name>
<evidence type="ECO:0000313" key="11">
    <source>
        <dbReference type="Proteomes" id="UP000283509"/>
    </source>
</evidence>
<evidence type="ECO:0000256" key="1">
    <source>
        <dbReference type="ARBA" id="ARBA00022527"/>
    </source>
</evidence>
<feature type="compositionally biased region" description="Basic and acidic residues" evidence="8">
    <location>
        <begin position="650"/>
        <end position="659"/>
    </location>
</feature>